<keyword evidence="1" id="KW-0472">Membrane</keyword>
<reference evidence="2 3" key="1">
    <citation type="submission" date="2018-08" db="EMBL/GenBank/DDBJ databases">
        <title>Genomic Encyclopedia of Archaeal and Bacterial Type Strains, Phase II (KMG-II): from individual species to whole genera.</title>
        <authorList>
            <person name="Goeker M."/>
        </authorList>
    </citation>
    <scope>NUCLEOTIDE SEQUENCE [LARGE SCALE GENOMIC DNA]</scope>
    <source>
        <strain evidence="2 3">ATCC 27112</strain>
    </source>
</reference>
<dbReference type="AlphaFoldDB" id="A0A397QVS4"/>
<gene>
    <name evidence="2" type="ORF">EI71_01669</name>
</gene>
<dbReference type="EMBL" id="QXEV01000025">
    <property type="protein sequence ID" value="RIA65026.1"/>
    <property type="molecule type" value="Genomic_DNA"/>
</dbReference>
<evidence type="ECO:0000313" key="3">
    <source>
        <dbReference type="Proteomes" id="UP000266506"/>
    </source>
</evidence>
<dbReference type="Proteomes" id="UP000266506">
    <property type="component" value="Unassembled WGS sequence"/>
</dbReference>
<dbReference type="Gene3D" id="1.10.1760.20">
    <property type="match status" value="1"/>
</dbReference>
<sequence>MNKDLKRWIVISMLMAMACVLSYLESFIPVFIPGVKLGLANVIILIMLYEFKFYEAGIVDLLRIIVVALIRGTIASPTFFMSLAGGILSYIVMLIFSKIKIFSPIGVSALGSISHFLGQIIVVIIIINLDAVLYYLPFIAVLSIITGVLSGFIARTYLNRSITKNVLGEIE</sequence>
<feature type="transmembrane region" description="Helical" evidence="1">
    <location>
        <begin position="30"/>
        <end position="49"/>
    </location>
</feature>
<accession>A0A397QVS4</accession>
<dbReference type="InterPro" id="IPR010898">
    <property type="entry name" value="Hpre_diP_synth_I"/>
</dbReference>
<comment type="caution">
    <text evidence="2">The sequence shown here is derived from an EMBL/GenBank/DDBJ whole genome shotgun (WGS) entry which is preliminary data.</text>
</comment>
<proteinExistence type="predicted"/>
<dbReference type="InParanoid" id="A0A397QVS4"/>
<keyword evidence="3" id="KW-1185">Reference proteome</keyword>
<dbReference type="RefSeq" id="WP_162849891.1">
    <property type="nucleotide sequence ID" value="NZ_QXEV01000025.1"/>
</dbReference>
<name>A0A397QVS4_9MOLU</name>
<protein>
    <submittedName>
        <fullName evidence="2">Heptaprenyl diphosphate synthase</fullName>
    </submittedName>
</protein>
<dbReference type="PROSITE" id="PS51257">
    <property type="entry name" value="PROKAR_LIPOPROTEIN"/>
    <property type="match status" value="1"/>
</dbReference>
<feature type="transmembrane region" description="Helical" evidence="1">
    <location>
        <begin position="133"/>
        <end position="154"/>
    </location>
</feature>
<keyword evidence="1" id="KW-1133">Transmembrane helix</keyword>
<feature type="transmembrane region" description="Helical" evidence="1">
    <location>
        <begin position="7"/>
        <end position="24"/>
    </location>
</feature>
<feature type="transmembrane region" description="Helical" evidence="1">
    <location>
        <begin position="80"/>
        <end position="97"/>
    </location>
</feature>
<dbReference type="Pfam" id="PF07456">
    <property type="entry name" value="Hpre_diP_synt_I"/>
    <property type="match status" value="1"/>
</dbReference>
<dbReference type="InterPro" id="IPR014535">
    <property type="entry name" value="Hpre_diP_synt_I"/>
</dbReference>
<dbReference type="PIRSF" id="PIRSF027391">
    <property type="entry name" value="Hpre_diP_synt_I"/>
    <property type="match status" value="1"/>
</dbReference>
<organism evidence="2 3">
    <name type="scientific">Anaeroplasma bactoclasticum</name>
    <dbReference type="NCBI Taxonomy" id="2088"/>
    <lineage>
        <taxon>Bacteria</taxon>
        <taxon>Bacillati</taxon>
        <taxon>Mycoplasmatota</taxon>
        <taxon>Mollicutes</taxon>
        <taxon>Anaeroplasmatales</taxon>
        <taxon>Anaeroplasmataceae</taxon>
        <taxon>Anaeroplasma</taxon>
    </lineage>
</organism>
<evidence type="ECO:0000256" key="1">
    <source>
        <dbReference type="SAM" id="Phobius"/>
    </source>
</evidence>
<evidence type="ECO:0000313" key="2">
    <source>
        <dbReference type="EMBL" id="RIA65026.1"/>
    </source>
</evidence>
<feature type="transmembrane region" description="Helical" evidence="1">
    <location>
        <begin position="109"/>
        <end position="127"/>
    </location>
</feature>
<keyword evidence="1" id="KW-0812">Transmembrane</keyword>